<keyword evidence="2" id="KW-1185">Reference proteome</keyword>
<accession>A0A0R3S5W8</accession>
<feature type="transmembrane region" description="Helical" evidence="1">
    <location>
        <begin position="193"/>
        <end position="218"/>
    </location>
</feature>
<evidence type="ECO:0000313" key="2">
    <source>
        <dbReference type="Proteomes" id="UP000050640"/>
    </source>
</evidence>
<evidence type="ECO:0000313" key="3">
    <source>
        <dbReference type="WBParaSite" id="EEL_0001018701-mRNA-1"/>
    </source>
</evidence>
<dbReference type="WBParaSite" id="EEL_0001018701-mRNA-1">
    <property type="protein sequence ID" value="EEL_0001018701-mRNA-1"/>
    <property type="gene ID" value="EEL_0001018701"/>
</dbReference>
<protein>
    <submittedName>
        <fullName evidence="3">Plexin_cytopl domain-containing protein</fullName>
    </submittedName>
</protein>
<dbReference type="Proteomes" id="UP000050640">
    <property type="component" value="Unplaced"/>
</dbReference>
<reference evidence="3" key="1">
    <citation type="submission" date="2017-02" db="UniProtKB">
        <authorList>
            <consortium name="WormBaseParasite"/>
        </authorList>
    </citation>
    <scope>IDENTIFICATION</scope>
</reference>
<evidence type="ECO:0000256" key="1">
    <source>
        <dbReference type="SAM" id="Phobius"/>
    </source>
</evidence>
<organism evidence="2 3">
    <name type="scientific">Elaeophora elaphi</name>
    <dbReference type="NCBI Taxonomy" id="1147741"/>
    <lineage>
        <taxon>Eukaryota</taxon>
        <taxon>Metazoa</taxon>
        <taxon>Ecdysozoa</taxon>
        <taxon>Nematoda</taxon>
        <taxon>Chromadorea</taxon>
        <taxon>Rhabditida</taxon>
        <taxon>Spirurina</taxon>
        <taxon>Spiruromorpha</taxon>
        <taxon>Filarioidea</taxon>
        <taxon>Onchocercidae</taxon>
        <taxon>Elaeophora</taxon>
    </lineage>
</organism>
<proteinExistence type="predicted"/>
<dbReference type="AlphaFoldDB" id="A0A0R3S5W8"/>
<sequence>MCFKSLSQMLNNHEIITRRAKHHQHELIVCLRSKPLQVKRTIPPPCLDNRHHPPPPPRSCVAHGLLTVSGKVQTSGASYPTIGEGGNMHGNVSCVEDYSMVVSLLTDHNLTFSGSRYPAIHVVLPPNLLVFLNRSDIISPFSDRRQLQDFLTIISRNFPQLILKNRAGNHLMLQHEWKVLISTKSTMVYGLSLFNTILIILFIATCTVFFIASVFRFFRLQGNATIRAKKHRQKYQVSYHEVLESITIFIFVTLTKLEVEADGVQIQCYIDSIKALRMSQMETTGRSRQALQQKYIKDVQNLYTLFGIHRQNVLLPNDMLMK</sequence>
<keyword evidence="1" id="KW-0472">Membrane</keyword>
<name>A0A0R3S5W8_9BILA</name>
<keyword evidence="1" id="KW-1133">Transmembrane helix</keyword>
<keyword evidence="1" id="KW-0812">Transmembrane</keyword>